<evidence type="ECO:0000256" key="1">
    <source>
        <dbReference type="PROSITE-ProRule" id="PRU01330"/>
    </source>
</evidence>
<dbReference type="GO" id="GO:0004356">
    <property type="term" value="F:glutamine synthetase activity"/>
    <property type="evidence" value="ECO:0007669"/>
    <property type="project" value="InterPro"/>
</dbReference>
<dbReference type="AlphaFoldDB" id="C5K6I6"/>
<evidence type="ECO:0000313" key="6">
    <source>
        <dbReference type="EMBL" id="EER19906.1"/>
    </source>
</evidence>
<dbReference type="Pfam" id="PF18318">
    <property type="entry name" value="Gln-synt_C-ter"/>
    <property type="match status" value="1"/>
</dbReference>
<dbReference type="RefSeq" id="XP_002788110.1">
    <property type="nucleotide sequence ID" value="XM_002788064.1"/>
</dbReference>
<comment type="similarity">
    <text evidence="1 2">Belongs to the glutamine synthetase family.</text>
</comment>
<dbReference type="InterPro" id="IPR027303">
    <property type="entry name" value="Gln_synth_gly_rich_site"/>
</dbReference>
<keyword evidence="3" id="KW-0175">Coiled coil</keyword>
<feature type="domain" description="GS beta-grasp" evidence="4">
    <location>
        <begin position="86"/>
        <end position="179"/>
    </location>
</feature>
<dbReference type="InterPro" id="IPR052725">
    <property type="entry name" value="GS_Type-3"/>
</dbReference>
<feature type="domain" description="GS catalytic" evidence="5">
    <location>
        <begin position="184"/>
        <end position="629"/>
    </location>
</feature>
<dbReference type="InterPro" id="IPR040577">
    <property type="entry name" value="Gln-synt_C"/>
</dbReference>
<dbReference type="InterPro" id="IPR008146">
    <property type="entry name" value="Gln_synth_cat_dom"/>
</dbReference>
<dbReference type="Pfam" id="PF00120">
    <property type="entry name" value="Gln-synt_C"/>
    <property type="match status" value="1"/>
</dbReference>
<accession>C5K6I6</accession>
<dbReference type="EMBL" id="GG670888">
    <property type="protein sequence ID" value="EER19906.1"/>
    <property type="molecule type" value="Genomic_DNA"/>
</dbReference>
<dbReference type="Proteomes" id="UP000007800">
    <property type="component" value="Unassembled WGS sequence"/>
</dbReference>
<dbReference type="OMA" id="QFLVFCA"/>
<sequence length="739" mass="81141">MTVGRQKAVMSMIDRSTDTAHDADLTETHNDFGKYVFSQRVMQNRLPTDVYRQLRISMEAGRPLDPSLADTVAAAMKDWAVGLGATHFTHVFYPHTGSTAEKHESFIEPRGDGTAFTMFNGKSLIQGEPDASSFPHGGIRDTYEARGYTAWDVTSPAYLMEKGGCLTLCIPTAFVSWTGEAMDLKTPLLRSMQAVAAAAEKMLTHFVGDEPIGQVVSFCGAEQEYFLVDKKLFAMRPDLVICNRTLFGLCPAKTQQFDDHYLGAIPDRILKCMTETESRLYKLGVPIKCRHNEVAPGQFEIVPLFETANIASDHQHVLMQVLDNIASKHGFKALFHEKPFKGVNGSGKHVNWSLGNNTQGNLLNPTDSPAENLPFLMFLSAVIRAVDLHAGLLRATVASASNDHRLGAQEAPPAIISVYLGEQLQDVFEQIRATINSEGCSGGYNIETRVHRSAMTVGAHPLPTLNKDAGDRNRTSPFAFTGNKFEFRAVGSSDSLSPALIMLNTMMAQSLKAMCAQLEEYLEGGLCLDAAAKAVIRDTYRDHGRVVFNGDGYSDEWKEEAARRGLKNLVKAPEALAEFATEEAIGLFEGTGVMSKSEVLARQNVLLERYTNMGRVEAECAHRIAHTVIAPACLRYLAEVSSTLNSAKAAGGGVPPKFVQDKYNAVSKAIDELGQAVEKLEAVMNHKDEDADEMVHARYIADVLAPATAELREKVDAMELLVADDYWPLPTYQEMLFMK</sequence>
<dbReference type="OrthoDB" id="415358at2759"/>
<evidence type="ECO:0000259" key="5">
    <source>
        <dbReference type="PROSITE" id="PS51987"/>
    </source>
</evidence>
<dbReference type="InParanoid" id="C5K6I6"/>
<dbReference type="PROSITE" id="PS51987">
    <property type="entry name" value="GS_CATALYTIC"/>
    <property type="match status" value="1"/>
</dbReference>
<evidence type="ECO:0000256" key="2">
    <source>
        <dbReference type="RuleBase" id="RU000384"/>
    </source>
</evidence>
<keyword evidence="7" id="KW-1185">Reference proteome</keyword>
<protein>
    <submittedName>
        <fullName evidence="6">Glutamine synthetase, putative</fullName>
    </submittedName>
</protein>
<gene>
    <name evidence="6" type="ORF">Pmar_PMAR006798</name>
</gene>
<evidence type="ECO:0000313" key="7">
    <source>
        <dbReference type="Proteomes" id="UP000007800"/>
    </source>
</evidence>
<dbReference type="InterPro" id="IPR008147">
    <property type="entry name" value="Gln_synt_N"/>
</dbReference>
<organism evidence="7">
    <name type="scientific">Perkinsus marinus (strain ATCC 50983 / TXsc)</name>
    <dbReference type="NCBI Taxonomy" id="423536"/>
    <lineage>
        <taxon>Eukaryota</taxon>
        <taxon>Sar</taxon>
        <taxon>Alveolata</taxon>
        <taxon>Perkinsozoa</taxon>
        <taxon>Perkinsea</taxon>
        <taxon>Perkinsida</taxon>
        <taxon>Perkinsidae</taxon>
        <taxon>Perkinsus</taxon>
    </lineage>
</organism>
<feature type="coiled-coil region" evidence="3">
    <location>
        <begin position="663"/>
        <end position="690"/>
    </location>
</feature>
<dbReference type="Pfam" id="PF12437">
    <property type="entry name" value="GSIII_N"/>
    <property type="match status" value="1"/>
</dbReference>
<dbReference type="SMART" id="SM01230">
    <property type="entry name" value="Gln-synt_C"/>
    <property type="match status" value="1"/>
</dbReference>
<dbReference type="GeneID" id="9058570"/>
<dbReference type="PROSITE" id="PS51986">
    <property type="entry name" value="GS_BETA_GRASP"/>
    <property type="match status" value="1"/>
</dbReference>
<dbReference type="PROSITE" id="PS00181">
    <property type="entry name" value="GLNA_ATP"/>
    <property type="match status" value="1"/>
</dbReference>
<evidence type="ECO:0000259" key="4">
    <source>
        <dbReference type="PROSITE" id="PS51986"/>
    </source>
</evidence>
<dbReference type="Gene3D" id="1.20.120.1560">
    <property type="match status" value="1"/>
</dbReference>
<dbReference type="Gene3D" id="3.30.590.10">
    <property type="entry name" value="Glutamine synthetase/guanido kinase, catalytic domain"/>
    <property type="match status" value="1"/>
</dbReference>
<dbReference type="PANTHER" id="PTHR42974:SF1">
    <property type="entry name" value="TYPE-3 GLUTAMINE SYNTHETASE"/>
    <property type="match status" value="1"/>
</dbReference>
<evidence type="ECO:0000256" key="3">
    <source>
        <dbReference type="SAM" id="Coils"/>
    </source>
</evidence>
<dbReference type="SUPFAM" id="SSF55931">
    <property type="entry name" value="Glutamine synthetase/guanido kinase"/>
    <property type="match status" value="1"/>
</dbReference>
<reference evidence="6 7" key="1">
    <citation type="submission" date="2008-07" db="EMBL/GenBank/DDBJ databases">
        <authorList>
            <person name="El-Sayed N."/>
            <person name="Caler E."/>
            <person name="Inman J."/>
            <person name="Amedeo P."/>
            <person name="Hass B."/>
            <person name="Wortman J."/>
        </authorList>
    </citation>
    <scope>NUCLEOTIDE SEQUENCE [LARGE SCALE GENOMIC DNA]</scope>
    <source>
        <strain evidence="7">ATCC 50983 / TXsc</strain>
    </source>
</reference>
<proteinExistence type="inferred from homology"/>
<dbReference type="InterPro" id="IPR022147">
    <property type="entry name" value="GSIII_N"/>
</dbReference>
<dbReference type="GO" id="GO:0006542">
    <property type="term" value="P:glutamine biosynthetic process"/>
    <property type="evidence" value="ECO:0007669"/>
    <property type="project" value="InterPro"/>
</dbReference>
<name>C5K6I6_PERM5</name>
<dbReference type="InterPro" id="IPR014746">
    <property type="entry name" value="Gln_synth/guanido_kin_cat_dom"/>
</dbReference>
<dbReference type="PANTHER" id="PTHR42974">
    <property type="entry name" value="GLUTAMINE SYNTHETASE"/>
    <property type="match status" value="1"/>
</dbReference>